<dbReference type="Proteomes" id="UP000002037">
    <property type="component" value="Unassembled WGS sequence"/>
</dbReference>
<dbReference type="PANTHER" id="PTHR45752:SF195">
    <property type="entry name" value="LEUCINE-RICH REPEAT (LRR) FAMILY PROTEIN-RELATED"/>
    <property type="match status" value="1"/>
</dbReference>
<accession>C5M9X0</accession>
<dbReference type="SUPFAM" id="SSF52058">
    <property type="entry name" value="L domain-like"/>
    <property type="match status" value="1"/>
</dbReference>
<reference evidence="2 3" key="1">
    <citation type="journal article" date="2009" name="Nature">
        <title>Evolution of pathogenicity and sexual reproduction in eight Candida genomes.</title>
        <authorList>
            <person name="Butler G."/>
            <person name="Rasmussen M.D."/>
            <person name="Lin M.F."/>
            <person name="Santos M.A."/>
            <person name="Sakthikumar S."/>
            <person name="Munro C.A."/>
            <person name="Rheinbay E."/>
            <person name="Grabherr M."/>
            <person name="Forche A."/>
            <person name="Reedy J.L."/>
            <person name="Agrafioti I."/>
            <person name="Arnaud M.B."/>
            <person name="Bates S."/>
            <person name="Brown A.J."/>
            <person name="Brunke S."/>
            <person name="Costanzo M.C."/>
            <person name="Fitzpatrick D.A."/>
            <person name="de Groot P.W."/>
            <person name="Harris D."/>
            <person name="Hoyer L.L."/>
            <person name="Hube B."/>
            <person name="Klis F.M."/>
            <person name="Kodira C."/>
            <person name="Lennard N."/>
            <person name="Logue M.E."/>
            <person name="Martin R."/>
            <person name="Neiman A.M."/>
            <person name="Nikolaou E."/>
            <person name="Quail M.A."/>
            <person name="Quinn J."/>
            <person name="Santos M.C."/>
            <person name="Schmitzberger F.F."/>
            <person name="Sherlock G."/>
            <person name="Shah P."/>
            <person name="Silverstein K.A."/>
            <person name="Skrzypek M.S."/>
            <person name="Soll D."/>
            <person name="Staggs R."/>
            <person name="Stansfield I."/>
            <person name="Stumpf M.P."/>
            <person name="Sudbery P.E."/>
            <person name="Srikantha T."/>
            <person name="Zeng Q."/>
            <person name="Berman J."/>
            <person name="Berriman M."/>
            <person name="Heitman J."/>
            <person name="Gow N.A."/>
            <person name="Lorenz M.C."/>
            <person name="Birren B.W."/>
            <person name="Kellis M."/>
            <person name="Cuomo C.A."/>
        </authorList>
    </citation>
    <scope>NUCLEOTIDE SEQUENCE [LARGE SCALE GENOMIC DNA]</scope>
    <source>
        <strain evidence="3">ATCC MYA-3404 / T1</strain>
    </source>
</reference>
<protein>
    <submittedName>
        <fullName evidence="2">Uncharacterized protein</fullName>
    </submittedName>
</protein>
<dbReference type="KEGG" id="ctp:CTRG_02282"/>
<dbReference type="AlphaFoldDB" id="C5M9X0"/>
<dbReference type="EMBL" id="GG692397">
    <property type="protein sequence ID" value="EER33465.1"/>
    <property type="molecule type" value="Genomic_DNA"/>
</dbReference>
<dbReference type="Gene3D" id="3.80.10.10">
    <property type="entry name" value="Ribonuclease Inhibitor"/>
    <property type="match status" value="2"/>
</dbReference>
<dbReference type="PANTHER" id="PTHR45752">
    <property type="entry name" value="LEUCINE-RICH REPEAT-CONTAINING"/>
    <property type="match status" value="1"/>
</dbReference>
<feature type="compositionally biased region" description="Acidic residues" evidence="1">
    <location>
        <begin position="169"/>
        <end position="192"/>
    </location>
</feature>
<evidence type="ECO:0000313" key="3">
    <source>
        <dbReference type="Proteomes" id="UP000002037"/>
    </source>
</evidence>
<dbReference type="RefSeq" id="XP_002547986.1">
    <property type="nucleotide sequence ID" value="XM_002547940.1"/>
</dbReference>
<dbReference type="OrthoDB" id="5789657at2759"/>
<dbReference type="InterPro" id="IPR050715">
    <property type="entry name" value="LRR-SigEffector_domain"/>
</dbReference>
<proteinExistence type="predicted"/>
<gene>
    <name evidence="2" type="ORF">CTRG_02282</name>
</gene>
<sequence length="854" mass="98490">MRQISLLDLPDEVIIYIIECLPEEVINRLKDVPELRLNILRVLYKEVTIIPPNIYGDGIYMMFHSESNMSIRTPGSEQIDIKEFITSINDNTVEIIKKATFTDPSHLFMVYEKYPEVLKNIKIIVDFDSFRWDREMDKNLIDFKRLAELPYEIIGLHSVNEAYSKSELYDSEDDDSENDLENDSENNSEDFDIELVSDEEIQIISGREMEEYPDSDLDIDMHEYQEEDNDIEDSADASDFNADSDIELETNSLDELEDESNGSNDGPITDWVENEIIFNNVSTILAQVNFVMQFSGFSHLTSLSIKHLYGPVLKVIPKGVVDLKIDEFCFIGARDGTSFPEGLKSLAILKLTRVQGFSADPVDISYLENLETFKCEYSREFVLPKNLQSLEASDSINLRQIISECPSIKSIKCFDLYDKDCVNEEVSLPNDLEVLEIMGDYIKYMTKYQLEPFKTSHVINVEDEKDAAVVVKFPEMLKKLKLQYEPDDHAYENVQVFLNRPETTLNHLTSLCLSDYENGLYIGPLPQSLQYLFIDNSTGVDYDDLKTLNNLTYLDIMNVDLTEFDYDLPDNLREFRFRNNHCEVFKIRAKNLDYLEVEGVLMDKLNGSNFQVPESVTTLSIEYSEIQEIDSSFKFPPNLRQLSLAGNKLSVLPQLPSSLLRLSLRYNRFSELKTPIDLPPNIEGLDLSCNDLPDDFNFAHLNLTKYTKLKTLLLREYEREEEGNIPIFDLSDLPKSLVELNLSECKIQRIVGKFSDFPHLEKLDLRSNNNNDNSITELLDIKEDPLEYPYFPDSLKHLWITRSLNNDKECEIIDKILKVVLKKPNIISVKVTDEYTGEDGVITEALKLYSPDDF</sequence>
<keyword evidence="3" id="KW-1185">Reference proteome</keyword>
<organism evidence="2 3">
    <name type="scientific">Candida tropicalis (strain ATCC MYA-3404 / T1)</name>
    <name type="common">Yeast</name>
    <dbReference type="NCBI Taxonomy" id="294747"/>
    <lineage>
        <taxon>Eukaryota</taxon>
        <taxon>Fungi</taxon>
        <taxon>Dikarya</taxon>
        <taxon>Ascomycota</taxon>
        <taxon>Saccharomycotina</taxon>
        <taxon>Pichiomycetes</taxon>
        <taxon>Debaryomycetaceae</taxon>
        <taxon>Candida/Lodderomyces clade</taxon>
        <taxon>Candida</taxon>
    </lineage>
</organism>
<dbReference type="PROSITE" id="PS51450">
    <property type="entry name" value="LRR"/>
    <property type="match status" value="1"/>
</dbReference>
<dbReference type="eggNOG" id="ENOG502RAY5">
    <property type="taxonomic scope" value="Eukaryota"/>
</dbReference>
<name>C5M9X0_CANTT</name>
<evidence type="ECO:0000256" key="1">
    <source>
        <dbReference type="SAM" id="MobiDB-lite"/>
    </source>
</evidence>
<evidence type="ECO:0000313" key="2">
    <source>
        <dbReference type="EMBL" id="EER33465.1"/>
    </source>
</evidence>
<feature type="region of interest" description="Disordered" evidence="1">
    <location>
        <begin position="168"/>
        <end position="192"/>
    </location>
</feature>
<dbReference type="InterPro" id="IPR032675">
    <property type="entry name" value="LRR_dom_sf"/>
</dbReference>
<dbReference type="InterPro" id="IPR001611">
    <property type="entry name" value="Leu-rich_rpt"/>
</dbReference>
<dbReference type="VEuPathDB" id="FungiDB:CTRG_02282"/>
<dbReference type="HOGENOM" id="CLU_021918_0_0_1"/>
<dbReference type="GeneID" id="8301723"/>